<proteinExistence type="predicted"/>
<evidence type="ECO:0000256" key="3">
    <source>
        <dbReference type="ARBA" id="ARBA00012438"/>
    </source>
</evidence>
<dbReference type="PROSITE" id="PS50109">
    <property type="entry name" value="HIS_KIN"/>
    <property type="match status" value="1"/>
</dbReference>
<evidence type="ECO:0000256" key="8">
    <source>
        <dbReference type="ARBA" id="ARBA00022989"/>
    </source>
</evidence>
<evidence type="ECO:0000313" key="14">
    <source>
        <dbReference type="Proteomes" id="UP000631034"/>
    </source>
</evidence>
<keyword evidence="4" id="KW-0597">Phosphoprotein</keyword>
<keyword evidence="8 11" id="KW-1133">Transmembrane helix</keyword>
<comment type="catalytic activity">
    <reaction evidence="1">
        <text>ATP + protein L-histidine = ADP + protein N-phospho-L-histidine.</text>
        <dbReference type="EC" id="2.7.13.3"/>
    </reaction>
</comment>
<keyword evidence="6 11" id="KW-0812">Transmembrane</keyword>
<comment type="caution">
    <text evidence="13">The sequence shown here is derived from an EMBL/GenBank/DDBJ whole genome shotgun (WGS) entry which is preliminary data.</text>
</comment>
<dbReference type="SMART" id="SM00388">
    <property type="entry name" value="HisKA"/>
    <property type="match status" value="1"/>
</dbReference>
<dbReference type="CDD" id="cd00082">
    <property type="entry name" value="HisKA"/>
    <property type="match status" value="1"/>
</dbReference>
<dbReference type="AlphaFoldDB" id="A0A8J6YMT7"/>
<feature type="region of interest" description="Disordered" evidence="10">
    <location>
        <begin position="1"/>
        <end position="23"/>
    </location>
</feature>
<dbReference type="Proteomes" id="UP000631034">
    <property type="component" value="Unassembled WGS sequence"/>
</dbReference>
<accession>A0A8J6YMT7</accession>
<dbReference type="EC" id="2.7.13.3" evidence="3"/>
<evidence type="ECO:0000256" key="1">
    <source>
        <dbReference type="ARBA" id="ARBA00000085"/>
    </source>
</evidence>
<feature type="transmembrane region" description="Helical" evidence="11">
    <location>
        <begin position="189"/>
        <end position="212"/>
    </location>
</feature>
<dbReference type="PANTHER" id="PTHR45436:SF5">
    <property type="entry name" value="SENSOR HISTIDINE KINASE TRCS"/>
    <property type="match status" value="1"/>
</dbReference>
<dbReference type="SUPFAM" id="SSF55874">
    <property type="entry name" value="ATPase domain of HSP90 chaperone/DNA topoisomerase II/histidine kinase"/>
    <property type="match status" value="1"/>
</dbReference>
<evidence type="ECO:0000256" key="5">
    <source>
        <dbReference type="ARBA" id="ARBA00022679"/>
    </source>
</evidence>
<dbReference type="InterPro" id="IPR050428">
    <property type="entry name" value="TCS_sensor_his_kinase"/>
</dbReference>
<keyword evidence="14" id="KW-1185">Reference proteome</keyword>
<keyword evidence="5" id="KW-0808">Transferase</keyword>
<dbReference type="SMART" id="SM00387">
    <property type="entry name" value="HATPase_c"/>
    <property type="match status" value="1"/>
</dbReference>
<evidence type="ECO:0000256" key="7">
    <source>
        <dbReference type="ARBA" id="ARBA00022777"/>
    </source>
</evidence>
<evidence type="ECO:0000256" key="10">
    <source>
        <dbReference type="SAM" id="MobiDB-lite"/>
    </source>
</evidence>
<name>A0A8J6YMT7_9PROT</name>
<dbReference type="InterPro" id="IPR003661">
    <property type="entry name" value="HisK_dim/P_dom"/>
</dbReference>
<sequence length="481" mass="52358">MSTAPPNVPPDVPPTALPTAAPNVPKAPHSMRMRLLIGATIWLSGSLLVVFGVLALSVSQSLERTVQRQLGFEVDSLVAAVDIGDGGDIAVEYEPPNPLFSRPYSGWYWQIRHGDTVLRSRSLWDWDDLLDARPSHTPKGTLHIRRMQDPYGRELQIAERDVYLPGLKGALHVTVAADRSELIRERSTLLTVLGGALLLLFLVLLLTVHFLVSITLRPLYTLQNQLELMRETPEKRLGGAQPRELAPLSNAFNAVLDHDADLISKARTHVGNLAHGLKTPLSILATQAETLDPAQREIILREVSIMKRLVERHLARARSVTGSATIRGVRVDAGRASRRLATTMNALYREGPQITLDCGNDAVFIGDEDDLMEMLGNLLDNACKWAAGQVRLSARATRPDGLVLTVEDDGPGLAGDEAESARQRGARLDDTVAGHGLGLDIVQDLASLYGGTLTLDRSFLLGGLRAELRFPAMVPPPARPA</sequence>
<dbReference type="Gene3D" id="3.30.565.10">
    <property type="entry name" value="Histidine kinase-like ATPase, C-terminal domain"/>
    <property type="match status" value="1"/>
</dbReference>
<evidence type="ECO:0000256" key="4">
    <source>
        <dbReference type="ARBA" id="ARBA00022553"/>
    </source>
</evidence>
<comment type="subcellular location">
    <subcellularLocation>
        <location evidence="2">Membrane</location>
    </subcellularLocation>
</comment>
<dbReference type="InterPro" id="IPR003594">
    <property type="entry name" value="HATPase_dom"/>
</dbReference>
<protein>
    <recommendedName>
        <fullName evidence="3">histidine kinase</fullName>
        <ecNumber evidence="3">2.7.13.3</ecNumber>
    </recommendedName>
</protein>
<feature type="domain" description="Histidine kinase" evidence="12">
    <location>
        <begin position="272"/>
        <end position="474"/>
    </location>
</feature>
<dbReference type="InterPro" id="IPR036097">
    <property type="entry name" value="HisK_dim/P_sf"/>
</dbReference>
<evidence type="ECO:0000256" key="2">
    <source>
        <dbReference type="ARBA" id="ARBA00004370"/>
    </source>
</evidence>
<organism evidence="13 14">
    <name type="scientific">Phaeovibrio sulfidiphilus</name>
    <dbReference type="NCBI Taxonomy" id="1220600"/>
    <lineage>
        <taxon>Bacteria</taxon>
        <taxon>Pseudomonadati</taxon>
        <taxon>Pseudomonadota</taxon>
        <taxon>Alphaproteobacteria</taxon>
        <taxon>Rhodospirillales</taxon>
        <taxon>Rhodospirillaceae</taxon>
        <taxon>Phaeovibrio</taxon>
    </lineage>
</organism>
<dbReference type="GO" id="GO:0005886">
    <property type="term" value="C:plasma membrane"/>
    <property type="evidence" value="ECO:0007669"/>
    <property type="project" value="TreeGrafter"/>
</dbReference>
<reference evidence="13" key="1">
    <citation type="submission" date="2020-10" db="EMBL/GenBank/DDBJ databases">
        <title>Genome sequence of the unusual species of purple photosynthetic bacteria, Phaeovibrio sulfidiphilus DSM 23193, type strain.</title>
        <authorList>
            <person name="Kyndt J.A."/>
            <person name="Meyer T.E."/>
        </authorList>
    </citation>
    <scope>NUCLEOTIDE SEQUENCE</scope>
    <source>
        <strain evidence="13">DSM 23193</strain>
    </source>
</reference>
<dbReference type="InterPro" id="IPR004358">
    <property type="entry name" value="Sig_transdc_His_kin-like_C"/>
</dbReference>
<dbReference type="RefSeq" id="WP_192533780.1">
    <property type="nucleotide sequence ID" value="NZ_JACZHT010000002.1"/>
</dbReference>
<dbReference type="Pfam" id="PF02518">
    <property type="entry name" value="HATPase_c"/>
    <property type="match status" value="1"/>
</dbReference>
<dbReference type="GO" id="GO:0000155">
    <property type="term" value="F:phosphorelay sensor kinase activity"/>
    <property type="evidence" value="ECO:0007669"/>
    <property type="project" value="InterPro"/>
</dbReference>
<dbReference type="PRINTS" id="PR00344">
    <property type="entry name" value="BCTRLSENSOR"/>
</dbReference>
<evidence type="ECO:0000256" key="9">
    <source>
        <dbReference type="ARBA" id="ARBA00023136"/>
    </source>
</evidence>
<dbReference type="SUPFAM" id="SSF47384">
    <property type="entry name" value="Homodimeric domain of signal transducing histidine kinase"/>
    <property type="match status" value="1"/>
</dbReference>
<evidence type="ECO:0000313" key="13">
    <source>
        <dbReference type="EMBL" id="MBE1236774.1"/>
    </source>
</evidence>
<dbReference type="Gene3D" id="1.10.287.130">
    <property type="match status" value="1"/>
</dbReference>
<evidence type="ECO:0000259" key="12">
    <source>
        <dbReference type="PROSITE" id="PS50109"/>
    </source>
</evidence>
<gene>
    <name evidence="13" type="ORF">IHV25_03785</name>
</gene>
<keyword evidence="9 11" id="KW-0472">Membrane</keyword>
<feature type="transmembrane region" description="Helical" evidence="11">
    <location>
        <begin position="35"/>
        <end position="58"/>
    </location>
</feature>
<evidence type="ECO:0000256" key="11">
    <source>
        <dbReference type="SAM" id="Phobius"/>
    </source>
</evidence>
<feature type="compositionally biased region" description="Pro residues" evidence="10">
    <location>
        <begin position="1"/>
        <end position="16"/>
    </location>
</feature>
<dbReference type="EMBL" id="JACZHT010000002">
    <property type="protein sequence ID" value="MBE1236774.1"/>
    <property type="molecule type" value="Genomic_DNA"/>
</dbReference>
<evidence type="ECO:0000256" key="6">
    <source>
        <dbReference type="ARBA" id="ARBA00022692"/>
    </source>
</evidence>
<keyword evidence="7 13" id="KW-0418">Kinase</keyword>
<dbReference type="InterPro" id="IPR036890">
    <property type="entry name" value="HATPase_C_sf"/>
</dbReference>
<dbReference type="PANTHER" id="PTHR45436">
    <property type="entry name" value="SENSOR HISTIDINE KINASE YKOH"/>
    <property type="match status" value="1"/>
</dbReference>
<dbReference type="InterPro" id="IPR005467">
    <property type="entry name" value="His_kinase_dom"/>
</dbReference>